<keyword evidence="2" id="KW-0963">Cytoplasm</keyword>
<evidence type="ECO:0000313" key="6">
    <source>
        <dbReference type="EMBL" id="KKK85799.1"/>
    </source>
</evidence>
<dbReference type="AlphaFoldDB" id="A0A0F9B5C1"/>
<dbReference type="SUPFAM" id="SSF55729">
    <property type="entry name" value="Acyl-CoA N-acyltransferases (Nat)"/>
    <property type="match status" value="1"/>
</dbReference>
<dbReference type="GO" id="GO:0008080">
    <property type="term" value="F:N-acetyltransferase activity"/>
    <property type="evidence" value="ECO:0007669"/>
    <property type="project" value="InterPro"/>
</dbReference>
<dbReference type="HAMAP" id="MF_02210">
    <property type="entry name" value="RimI"/>
    <property type="match status" value="1"/>
</dbReference>
<proteinExistence type="inferred from homology"/>
<evidence type="ECO:0000256" key="3">
    <source>
        <dbReference type="ARBA" id="ARBA00022679"/>
    </source>
</evidence>
<keyword evidence="4" id="KW-0012">Acyltransferase</keyword>
<dbReference type="PROSITE" id="PS51186">
    <property type="entry name" value="GNAT"/>
    <property type="match status" value="1"/>
</dbReference>
<protein>
    <recommendedName>
        <fullName evidence="5">N-acetyltransferase domain-containing protein</fullName>
    </recommendedName>
</protein>
<dbReference type="NCBIfam" id="TIGR01575">
    <property type="entry name" value="rimI"/>
    <property type="match status" value="1"/>
</dbReference>
<keyword evidence="3" id="KW-0808">Transferase</keyword>
<evidence type="ECO:0000256" key="1">
    <source>
        <dbReference type="ARBA" id="ARBA00005395"/>
    </source>
</evidence>
<dbReference type="InterPro" id="IPR050680">
    <property type="entry name" value="YpeA/RimI_acetyltransf"/>
</dbReference>
<sequence length="173" mass="19461">MAATETVGQNLMPKRDDSYCAAGELDLTIRPLEPRDLPEMLNIELQGYSHPWSEGIFRDCFKPSYRLWGVCQGGSLVGYAVISYVLDEVHLLNLCIHPGCRGQGAGKLLLRYLLAEAARECMNQVILEVRLSNNVASKLYRNEGFEEIGRRPRYYPAASGREDARVMTLLLQP</sequence>
<accession>A0A0F9B5C1</accession>
<evidence type="ECO:0000256" key="4">
    <source>
        <dbReference type="ARBA" id="ARBA00023315"/>
    </source>
</evidence>
<evidence type="ECO:0000256" key="2">
    <source>
        <dbReference type="ARBA" id="ARBA00022490"/>
    </source>
</evidence>
<dbReference type="EMBL" id="LAZR01051138">
    <property type="protein sequence ID" value="KKK85799.1"/>
    <property type="molecule type" value="Genomic_DNA"/>
</dbReference>
<dbReference type="PANTHER" id="PTHR43420">
    <property type="entry name" value="ACETYLTRANSFERASE"/>
    <property type="match status" value="1"/>
</dbReference>
<organism evidence="6">
    <name type="scientific">marine sediment metagenome</name>
    <dbReference type="NCBI Taxonomy" id="412755"/>
    <lineage>
        <taxon>unclassified sequences</taxon>
        <taxon>metagenomes</taxon>
        <taxon>ecological metagenomes</taxon>
    </lineage>
</organism>
<dbReference type="InterPro" id="IPR000182">
    <property type="entry name" value="GNAT_dom"/>
</dbReference>
<evidence type="ECO:0000259" key="5">
    <source>
        <dbReference type="PROSITE" id="PS51186"/>
    </source>
</evidence>
<gene>
    <name evidence="6" type="ORF">LCGC14_2769630</name>
</gene>
<reference evidence="6" key="1">
    <citation type="journal article" date="2015" name="Nature">
        <title>Complex archaea that bridge the gap between prokaryotes and eukaryotes.</title>
        <authorList>
            <person name="Spang A."/>
            <person name="Saw J.H."/>
            <person name="Jorgensen S.L."/>
            <person name="Zaremba-Niedzwiedzka K."/>
            <person name="Martijn J."/>
            <person name="Lind A.E."/>
            <person name="van Eijk R."/>
            <person name="Schleper C."/>
            <person name="Guy L."/>
            <person name="Ettema T.J."/>
        </authorList>
    </citation>
    <scope>NUCLEOTIDE SEQUENCE</scope>
</reference>
<dbReference type="InterPro" id="IPR016181">
    <property type="entry name" value="Acyl_CoA_acyltransferase"/>
</dbReference>
<dbReference type="PANTHER" id="PTHR43420:SF51">
    <property type="entry name" value="PEPTIDYL-LYSINE N-ACETYLTRANSFERASE YIAC"/>
    <property type="match status" value="1"/>
</dbReference>
<name>A0A0F9B5C1_9ZZZZ</name>
<comment type="similarity">
    <text evidence="1">Belongs to the acetyltransferase family. RimI subfamily.</text>
</comment>
<dbReference type="Gene3D" id="3.40.630.30">
    <property type="match status" value="1"/>
</dbReference>
<dbReference type="InterPro" id="IPR043690">
    <property type="entry name" value="RimI"/>
</dbReference>
<dbReference type="Pfam" id="PF00583">
    <property type="entry name" value="Acetyltransf_1"/>
    <property type="match status" value="1"/>
</dbReference>
<comment type="caution">
    <text evidence="6">The sequence shown here is derived from an EMBL/GenBank/DDBJ whole genome shotgun (WGS) entry which is preliminary data.</text>
</comment>
<dbReference type="InterPro" id="IPR006464">
    <property type="entry name" value="AcTrfase_RimI/Ard1"/>
</dbReference>
<dbReference type="CDD" id="cd04301">
    <property type="entry name" value="NAT_SF"/>
    <property type="match status" value="1"/>
</dbReference>
<feature type="domain" description="N-acetyltransferase" evidence="5">
    <location>
        <begin position="27"/>
        <end position="172"/>
    </location>
</feature>